<evidence type="ECO:0000259" key="6">
    <source>
        <dbReference type="Pfam" id="PF01464"/>
    </source>
</evidence>
<evidence type="ECO:0000313" key="8">
    <source>
        <dbReference type="Proteomes" id="UP000707138"/>
    </source>
</evidence>
<name>A0ABS2GCM8_9FIRM</name>
<dbReference type="Proteomes" id="UP000707138">
    <property type="component" value="Unassembled WGS sequence"/>
</dbReference>
<dbReference type="Gene3D" id="1.10.530.10">
    <property type="match status" value="1"/>
</dbReference>
<evidence type="ECO:0000256" key="1">
    <source>
        <dbReference type="ARBA" id="ARBA00022692"/>
    </source>
</evidence>
<dbReference type="InterPro" id="IPR011055">
    <property type="entry name" value="Dup_hybrid_motif"/>
</dbReference>
<dbReference type="CDD" id="cd12797">
    <property type="entry name" value="M23_peptidase"/>
    <property type="match status" value="1"/>
</dbReference>
<feature type="signal peptide" evidence="5">
    <location>
        <begin position="1"/>
        <end position="23"/>
    </location>
</feature>
<protein>
    <submittedName>
        <fullName evidence="7">Type IV secretion system protein</fullName>
    </submittedName>
</protein>
<feature type="chain" id="PRO_5047014861" evidence="5">
    <location>
        <begin position="24"/>
        <end position="636"/>
    </location>
</feature>
<feature type="transmembrane region" description="Helical" evidence="4">
    <location>
        <begin position="367"/>
        <end position="385"/>
    </location>
</feature>
<evidence type="ECO:0000256" key="4">
    <source>
        <dbReference type="SAM" id="Phobius"/>
    </source>
</evidence>
<dbReference type="RefSeq" id="WP_205087222.1">
    <property type="nucleotide sequence ID" value="NZ_JACJLA010000001.1"/>
</dbReference>
<sequence>MRLRRIILLVFSLFLLSITSVLAVTPPFAGGPITSPVGPRDPSIGKGGTHYGIDVGIDNTYIKAPTDGYVIHDFDPGGFGYYLVFEFGENTPWAGQCLVIGDLNAISDNFNHATREERVPVREGEIIGLIAGEGAGISTGAHAHIEYHPHGYGGSSTADFSVGEFLRDQLGVDLSGKLYGSDFSGHLHKDRGIPWNVEAMMALGNSINEVMKEYQGYASKALKNLDGITLNLFTALAVIDLTMMIILAGFHVTIMDLIPKFTKYAFFGWFLTNWDTVVNTIFKGFLVVVAGAYDGKASFADDVTQPQLLLQKAMHLIEPALNKIASFGAYDYLTNLGTVLPIQFCAIIIMIVFTLTALYIMLCYLEFYISAAMNIVTVPFGVLHWTKFVPEGSLGHLLASTLKLMLITVLVGLATISFKDADVGELFSATVDATEATTGHPSDPTGNGYVEMIYEESAKFGVDGNFILAIAMIESGGNTIDGIHMTQNWEGSGASGIMQVMPEQDGLDGINGNRISIEKTYPNYRTDPRQNIDAGIAVFLDKLQGANGNYLDAAYAYNGEGEAARKYRDQVAKNYANITGGDASALYSNNKNPHKITADQMIQFVVLTCTLCGFAWLILRVPNRIMNNLKGSVELP</sequence>
<dbReference type="Gene3D" id="2.70.70.10">
    <property type="entry name" value="Glucose Permease (Domain IIA)"/>
    <property type="match status" value="1"/>
</dbReference>
<dbReference type="EMBL" id="JACJLA010000001">
    <property type="protein sequence ID" value="MBM6911906.1"/>
    <property type="molecule type" value="Genomic_DNA"/>
</dbReference>
<evidence type="ECO:0000256" key="3">
    <source>
        <dbReference type="ARBA" id="ARBA00023136"/>
    </source>
</evidence>
<comment type="caution">
    <text evidence="7">The sequence shown here is derived from an EMBL/GenBank/DDBJ whole genome shotgun (WGS) entry which is preliminary data.</text>
</comment>
<keyword evidence="8" id="KW-1185">Reference proteome</keyword>
<proteinExistence type="predicted"/>
<dbReference type="Pfam" id="PF04610">
    <property type="entry name" value="TrbL"/>
    <property type="match status" value="1"/>
</dbReference>
<dbReference type="SUPFAM" id="SSF53955">
    <property type="entry name" value="Lysozyme-like"/>
    <property type="match status" value="1"/>
</dbReference>
<accession>A0ABS2GCM8</accession>
<feature type="transmembrane region" description="Helical" evidence="4">
    <location>
        <begin position="601"/>
        <end position="619"/>
    </location>
</feature>
<keyword evidence="5" id="KW-0732">Signal</keyword>
<organism evidence="7 8">
    <name type="scientific">Veillonella magna</name>
    <dbReference type="NCBI Taxonomy" id="464322"/>
    <lineage>
        <taxon>Bacteria</taxon>
        <taxon>Bacillati</taxon>
        <taxon>Bacillota</taxon>
        <taxon>Negativicutes</taxon>
        <taxon>Veillonellales</taxon>
        <taxon>Veillonellaceae</taxon>
        <taxon>Veillonella</taxon>
    </lineage>
</organism>
<feature type="transmembrane region" description="Helical" evidence="4">
    <location>
        <begin position="397"/>
        <end position="418"/>
    </location>
</feature>
<evidence type="ECO:0000256" key="2">
    <source>
        <dbReference type="ARBA" id="ARBA00022989"/>
    </source>
</evidence>
<dbReference type="Pfam" id="PF01464">
    <property type="entry name" value="SLT"/>
    <property type="match status" value="1"/>
</dbReference>
<feature type="transmembrane region" description="Helical" evidence="4">
    <location>
        <begin position="266"/>
        <end position="293"/>
    </location>
</feature>
<dbReference type="InterPro" id="IPR023346">
    <property type="entry name" value="Lysozyme-like_dom_sf"/>
</dbReference>
<feature type="transmembrane region" description="Helical" evidence="4">
    <location>
        <begin position="232"/>
        <end position="254"/>
    </location>
</feature>
<gene>
    <name evidence="7" type="ORF">H6A01_01010</name>
</gene>
<reference evidence="7 8" key="1">
    <citation type="journal article" date="2021" name="Sci. Rep.">
        <title>The distribution of antibiotic resistance genes in chicken gut microbiota commensals.</title>
        <authorList>
            <person name="Juricova H."/>
            <person name="Matiasovicova J."/>
            <person name="Kubasova T."/>
            <person name="Cejkova D."/>
            <person name="Rychlik I."/>
        </authorList>
    </citation>
    <scope>NUCLEOTIDE SEQUENCE [LARGE SCALE GENOMIC DNA]</scope>
    <source>
        <strain evidence="7 8">An537</strain>
    </source>
</reference>
<dbReference type="CDD" id="cd00254">
    <property type="entry name" value="LT-like"/>
    <property type="match status" value="1"/>
</dbReference>
<feature type="domain" description="Transglycosylase SLT" evidence="6">
    <location>
        <begin position="452"/>
        <end position="572"/>
    </location>
</feature>
<keyword evidence="2 4" id="KW-1133">Transmembrane helix</keyword>
<dbReference type="InterPro" id="IPR007688">
    <property type="entry name" value="Conjugal_tfr_TrbL/VirB6"/>
</dbReference>
<evidence type="ECO:0000256" key="5">
    <source>
        <dbReference type="SAM" id="SignalP"/>
    </source>
</evidence>
<evidence type="ECO:0000313" key="7">
    <source>
        <dbReference type="EMBL" id="MBM6911906.1"/>
    </source>
</evidence>
<keyword evidence="1 4" id="KW-0812">Transmembrane</keyword>
<feature type="transmembrane region" description="Helical" evidence="4">
    <location>
        <begin position="340"/>
        <end position="360"/>
    </location>
</feature>
<keyword evidence="3 4" id="KW-0472">Membrane</keyword>
<dbReference type="SUPFAM" id="SSF51261">
    <property type="entry name" value="Duplicated hybrid motif"/>
    <property type="match status" value="1"/>
</dbReference>
<dbReference type="InterPro" id="IPR008258">
    <property type="entry name" value="Transglycosylase_SLT_dom_1"/>
</dbReference>